<dbReference type="Proteomes" id="UP000612855">
    <property type="component" value="Unassembled WGS sequence"/>
</dbReference>
<keyword evidence="1" id="KW-0732">Signal</keyword>
<gene>
    <name evidence="2" type="ORF">GCM10011360_19220</name>
</gene>
<keyword evidence="3" id="KW-1185">Reference proteome</keyword>
<dbReference type="EMBL" id="BMFJ01000001">
    <property type="protein sequence ID" value="GGE31437.1"/>
    <property type="molecule type" value="Genomic_DNA"/>
</dbReference>
<sequence>MKRASNILTAAVALAALSACAMPPQGAPADAVTAYDAAVASVGCNLRSEKDYLPIEIQTGMTREQVLEMTTYKLANKQAVKLEDGSVQLKTGACA</sequence>
<feature type="chain" id="PRO_5037241656" description="Lipoprotein" evidence="1">
    <location>
        <begin position="22"/>
        <end position="95"/>
    </location>
</feature>
<reference evidence="3" key="1">
    <citation type="journal article" date="2019" name="Int. J. Syst. Evol. Microbiol.">
        <title>The Global Catalogue of Microorganisms (GCM) 10K type strain sequencing project: providing services to taxonomists for standard genome sequencing and annotation.</title>
        <authorList>
            <consortium name="The Broad Institute Genomics Platform"/>
            <consortium name="The Broad Institute Genome Sequencing Center for Infectious Disease"/>
            <person name="Wu L."/>
            <person name="Ma J."/>
        </authorList>
    </citation>
    <scope>NUCLEOTIDE SEQUENCE [LARGE SCALE GENOMIC DNA]</scope>
    <source>
        <strain evidence="3">CGMCC 1.12664</strain>
    </source>
</reference>
<feature type="signal peptide" evidence="1">
    <location>
        <begin position="1"/>
        <end position="21"/>
    </location>
</feature>
<dbReference type="PROSITE" id="PS51257">
    <property type="entry name" value="PROKAR_LIPOPROTEIN"/>
    <property type="match status" value="1"/>
</dbReference>
<protein>
    <recommendedName>
        <fullName evidence="4">Lipoprotein</fullName>
    </recommendedName>
</protein>
<evidence type="ECO:0008006" key="4">
    <source>
        <dbReference type="Google" id="ProtNLM"/>
    </source>
</evidence>
<evidence type="ECO:0000256" key="1">
    <source>
        <dbReference type="SAM" id="SignalP"/>
    </source>
</evidence>
<evidence type="ECO:0000313" key="2">
    <source>
        <dbReference type="EMBL" id="GGE31437.1"/>
    </source>
</evidence>
<dbReference type="RefSeq" id="WP_188477477.1">
    <property type="nucleotide sequence ID" value="NZ_BMFJ01000001.1"/>
</dbReference>
<evidence type="ECO:0000313" key="3">
    <source>
        <dbReference type="Proteomes" id="UP000612855"/>
    </source>
</evidence>
<comment type="caution">
    <text evidence="2">The sequence shown here is derived from an EMBL/GenBank/DDBJ whole genome shotgun (WGS) entry which is preliminary data.</text>
</comment>
<accession>A0A917EG52</accession>
<name>A0A917EG52_9RHOB</name>
<proteinExistence type="predicted"/>
<organism evidence="2 3">
    <name type="scientific">Primorskyibacter flagellatus</name>
    <dbReference type="NCBI Taxonomy" id="1387277"/>
    <lineage>
        <taxon>Bacteria</taxon>
        <taxon>Pseudomonadati</taxon>
        <taxon>Pseudomonadota</taxon>
        <taxon>Alphaproteobacteria</taxon>
        <taxon>Rhodobacterales</taxon>
        <taxon>Roseobacteraceae</taxon>
        <taxon>Primorskyibacter</taxon>
    </lineage>
</organism>
<dbReference type="AlphaFoldDB" id="A0A917EG52"/>